<evidence type="ECO:0000256" key="1">
    <source>
        <dbReference type="SAM" id="MobiDB-lite"/>
    </source>
</evidence>
<dbReference type="Pfam" id="PF07157">
    <property type="entry name" value="DNA_circ_N"/>
    <property type="match status" value="1"/>
</dbReference>
<reference evidence="3" key="1">
    <citation type="book" date="2019" name="MICROBIAL BIOTECHNOLOGY" publisher="Unknown Publisher">
        <title>Optimization of recombineering for directed mutagenesis of bacteria Pseudomonas corrugata 3'.</title>
        <authorList>
            <person name="Buinitskaja S.V."/>
            <person name="Pilipenok N."/>
            <person name="Valentovich L.N."/>
        </authorList>
    </citation>
    <scope>NUCLEOTIDE SEQUENCE</scope>
    <source>
        <strain evidence="3">3prime</strain>
    </source>
</reference>
<protein>
    <submittedName>
        <fullName evidence="3">DNA circularization N-terminal domain-containing protein</fullName>
    </submittedName>
</protein>
<feature type="region of interest" description="Disordered" evidence="1">
    <location>
        <begin position="234"/>
        <end position="264"/>
    </location>
</feature>
<evidence type="ECO:0000259" key="2">
    <source>
        <dbReference type="Pfam" id="PF07157"/>
    </source>
</evidence>
<evidence type="ECO:0000313" key="4">
    <source>
        <dbReference type="Proteomes" id="UP000663914"/>
    </source>
</evidence>
<name>A0A8B6UUM5_9PSED</name>
<evidence type="ECO:0000313" key="3">
    <source>
        <dbReference type="EMBL" id="QTH15602.1"/>
    </source>
</evidence>
<dbReference type="Proteomes" id="UP000663914">
    <property type="component" value="Chromosome"/>
</dbReference>
<organism evidence="3 4">
    <name type="scientific">Pseudomonas corrugata</name>
    <dbReference type="NCBI Taxonomy" id="47879"/>
    <lineage>
        <taxon>Bacteria</taxon>
        <taxon>Pseudomonadati</taxon>
        <taxon>Pseudomonadota</taxon>
        <taxon>Gammaproteobacteria</taxon>
        <taxon>Pseudomonadales</taxon>
        <taxon>Pseudomonadaceae</taxon>
        <taxon>Pseudomonas</taxon>
    </lineage>
</organism>
<feature type="compositionally biased region" description="Polar residues" evidence="1">
    <location>
        <begin position="253"/>
        <end position="264"/>
    </location>
</feature>
<gene>
    <name evidence="3" type="ORF">C4C32_06795</name>
</gene>
<dbReference type="RefSeq" id="WP_208555370.1">
    <property type="nucleotide sequence ID" value="NZ_CP072011.1"/>
</dbReference>
<reference evidence="3" key="2">
    <citation type="submission" date="2021-03" db="EMBL/GenBank/DDBJ databases">
        <authorList>
            <person name="Valentovich L.N."/>
            <person name="Akhremchuk A.E."/>
            <person name="Miamin V.E."/>
        </authorList>
    </citation>
    <scope>NUCLEOTIDE SEQUENCE</scope>
    <source>
        <strain evidence="3">3prime</strain>
    </source>
</reference>
<sequence>MSWKENLLDASFRGVPLDVADENLQAQWFTGQHGTPYKQGDSAEDMGRGGRAFALRVIFNGPNYEFELKALLDALDVLGPGELVHPIYGSVTVVTQSLNVHHTAERPDYAEVALQFLEYTPDEPFFDRDLVWTLVRSGYAEDETTWQDGVFDLLAKVDSLVAEIQSWIGGGWTGFMEKALGLPGIGLRLQQLRSQIMGVVSQVVSMATSNPLAAFDPLVDLARTPTEIRSVIQNSTPSTSRELLSRRGVPSTVPGSTSLTAESSRAGTALFISARQGTEPDASLIPDSMPADPVEAASLALVVLIVTETALANAQAVAAIIEDEATTQTLSPDDVESLVNLSRSLLESTILLHRRLYDVGAALPVIDALRTMAALIQARARSVILLSPPLIERTVESAANLRLLAHRWYGDHSRAIELARLNPSLSAPYDIQPGEVLRAYAK</sequence>
<proteinExistence type="predicted"/>
<dbReference type="InterPro" id="IPR009826">
    <property type="entry name" value="DNA_circ_N"/>
</dbReference>
<accession>A0A8B6UUM5</accession>
<dbReference type="AlphaFoldDB" id="A0A8B6UUM5"/>
<feature type="domain" description="DNA circulation N-terminal" evidence="2">
    <location>
        <begin position="7"/>
        <end position="93"/>
    </location>
</feature>
<dbReference type="EMBL" id="CP072011">
    <property type="protein sequence ID" value="QTH15602.1"/>
    <property type="molecule type" value="Genomic_DNA"/>
</dbReference>